<evidence type="ECO:0000313" key="2">
    <source>
        <dbReference type="Proteomes" id="UP000192247"/>
    </source>
</evidence>
<protein>
    <submittedName>
        <fullName evidence="1">Hemicentin-2-like</fullName>
    </submittedName>
</protein>
<dbReference type="EMBL" id="MNPL01003798">
    <property type="protein sequence ID" value="OQR77238.1"/>
    <property type="molecule type" value="Genomic_DNA"/>
</dbReference>
<keyword evidence="2" id="KW-1185">Reference proteome</keyword>
<name>A0A1V9XV47_9ACAR</name>
<gene>
    <name evidence="1" type="ORF">BIW11_02938</name>
</gene>
<dbReference type="PANTHER" id="PTHR23278:SF19">
    <property type="entry name" value="OBSCURIN"/>
    <property type="match status" value="1"/>
</dbReference>
<dbReference type="SUPFAM" id="SSF49265">
    <property type="entry name" value="Fibronectin type III"/>
    <property type="match status" value="1"/>
</dbReference>
<dbReference type="InterPro" id="IPR036116">
    <property type="entry name" value="FN3_sf"/>
</dbReference>
<evidence type="ECO:0000313" key="1">
    <source>
        <dbReference type="EMBL" id="OQR77238.1"/>
    </source>
</evidence>
<organism evidence="1 2">
    <name type="scientific">Tropilaelaps mercedesae</name>
    <dbReference type="NCBI Taxonomy" id="418985"/>
    <lineage>
        <taxon>Eukaryota</taxon>
        <taxon>Metazoa</taxon>
        <taxon>Ecdysozoa</taxon>
        <taxon>Arthropoda</taxon>
        <taxon>Chelicerata</taxon>
        <taxon>Arachnida</taxon>
        <taxon>Acari</taxon>
        <taxon>Parasitiformes</taxon>
        <taxon>Mesostigmata</taxon>
        <taxon>Gamasina</taxon>
        <taxon>Dermanyssoidea</taxon>
        <taxon>Laelapidae</taxon>
        <taxon>Tropilaelaps</taxon>
    </lineage>
</organism>
<dbReference type="InParanoid" id="A0A1V9XV47"/>
<accession>A0A1V9XV47</accession>
<dbReference type="PANTHER" id="PTHR23278">
    <property type="entry name" value="SIDESTEP PROTEIN"/>
    <property type="match status" value="1"/>
</dbReference>
<dbReference type="Proteomes" id="UP000192247">
    <property type="component" value="Unassembled WGS sequence"/>
</dbReference>
<sequence length="83" mass="8998">MPAGPPEPVHNCTTVNQTEDSVTVACHEGYDGGMEQTFHMEVHDAEQPYVVAIWASNARGQSPPTMLIAHTIPSPISLTRRGE</sequence>
<dbReference type="AlphaFoldDB" id="A0A1V9XV47"/>
<proteinExistence type="predicted"/>
<dbReference type="STRING" id="418985.A0A1V9XV47"/>
<dbReference type="OrthoDB" id="6434226at2759"/>
<comment type="caution">
    <text evidence="1">The sequence shown here is derived from an EMBL/GenBank/DDBJ whole genome shotgun (WGS) entry which is preliminary data.</text>
</comment>
<reference evidence="1 2" key="1">
    <citation type="journal article" date="2017" name="Gigascience">
        <title>Draft genome of the honey bee ectoparasitic mite, Tropilaelaps mercedesae, is shaped by the parasitic life history.</title>
        <authorList>
            <person name="Dong X."/>
            <person name="Armstrong S.D."/>
            <person name="Xia D."/>
            <person name="Makepeace B.L."/>
            <person name="Darby A.C."/>
            <person name="Kadowaki T."/>
        </authorList>
    </citation>
    <scope>NUCLEOTIDE SEQUENCE [LARGE SCALE GENOMIC DNA]</scope>
    <source>
        <strain evidence="1">Wuxi-XJTLU</strain>
    </source>
</reference>